<comment type="caution">
    <text evidence="1">The sequence shown here is derived from an EMBL/GenBank/DDBJ whole genome shotgun (WGS) entry which is preliminary data.</text>
</comment>
<sequence length="134" mass="14433">MGLRKLVAAGDLTGRASSPRTQATSTTFLRTGLGAIFVQRYSLAVVATGVALSQLGELSTTERTLRICSRRRFHGIEREFARIYKLNSRKPLKELTDFFSDVVSLQILDGDDNAAMGAAAAGEESAGALGRDRL</sequence>
<dbReference type="AlphaFoldDB" id="A0ABD1Q2N4"/>
<dbReference type="Proteomes" id="UP001604336">
    <property type="component" value="Unassembled WGS sequence"/>
</dbReference>
<protein>
    <submittedName>
        <fullName evidence="1">Uncharacterized protein</fullName>
    </submittedName>
</protein>
<reference evidence="2" key="1">
    <citation type="submission" date="2024-07" db="EMBL/GenBank/DDBJ databases">
        <title>Two chromosome-level genome assemblies of Korean endemic species Abeliophyllum distichum and Forsythia ovata (Oleaceae).</title>
        <authorList>
            <person name="Jang H."/>
        </authorList>
    </citation>
    <scope>NUCLEOTIDE SEQUENCE [LARGE SCALE GENOMIC DNA]</scope>
</reference>
<keyword evidence="2" id="KW-1185">Reference proteome</keyword>
<name>A0ABD1Q2N4_9LAMI</name>
<organism evidence="1 2">
    <name type="scientific">Abeliophyllum distichum</name>
    <dbReference type="NCBI Taxonomy" id="126358"/>
    <lineage>
        <taxon>Eukaryota</taxon>
        <taxon>Viridiplantae</taxon>
        <taxon>Streptophyta</taxon>
        <taxon>Embryophyta</taxon>
        <taxon>Tracheophyta</taxon>
        <taxon>Spermatophyta</taxon>
        <taxon>Magnoliopsida</taxon>
        <taxon>eudicotyledons</taxon>
        <taxon>Gunneridae</taxon>
        <taxon>Pentapetalae</taxon>
        <taxon>asterids</taxon>
        <taxon>lamiids</taxon>
        <taxon>Lamiales</taxon>
        <taxon>Oleaceae</taxon>
        <taxon>Forsythieae</taxon>
        <taxon>Abeliophyllum</taxon>
    </lineage>
</organism>
<evidence type="ECO:0000313" key="1">
    <source>
        <dbReference type="EMBL" id="KAL2470449.1"/>
    </source>
</evidence>
<proteinExistence type="predicted"/>
<accession>A0ABD1Q2N4</accession>
<gene>
    <name evidence="1" type="ORF">Adt_38585</name>
</gene>
<dbReference type="EMBL" id="JBFOLK010000012">
    <property type="protein sequence ID" value="KAL2470449.1"/>
    <property type="molecule type" value="Genomic_DNA"/>
</dbReference>
<evidence type="ECO:0000313" key="2">
    <source>
        <dbReference type="Proteomes" id="UP001604336"/>
    </source>
</evidence>